<name>A0A517LUM7_9BACT</name>
<dbReference type="InterPro" id="IPR011429">
    <property type="entry name" value="Cyt_c_Planctomycete-type"/>
</dbReference>
<dbReference type="InterPro" id="IPR011444">
    <property type="entry name" value="DUF1549"/>
</dbReference>
<dbReference type="EMBL" id="CP036261">
    <property type="protein sequence ID" value="QDS86326.1"/>
    <property type="molecule type" value="Genomic_DNA"/>
</dbReference>
<feature type="region of interest" description="Disordered" evidence="1">
    <location>
        <begin position="604"/>
        <end position="626"/>
    </location>
</feature>
<evidence type="ECO:0000313" key="6">
    <source>
        <dbReference type="Proteomes" id="UP000319557"/>
    </source>
</evidence>
<reference evidence="5 6" key="1">
    <citation type="submission" date="2019-02" db="EMBL/GenBank/DDBJ databases">
        <title>Deep-cultivation of Planctomycetes and their phenomic and genomic characterization uncovers novel biology.</title>
        <authorList>
            <person name="Wiegand S."/>
            <person name="Jogler M."/>
            <person name="Boedeker C."/>
            <person name="Pinto D."/>
            <person name="Vollmers J."/>
            <person name="Rivas-Marin E."/>
            <person name="Kohn T."/>
            <person name="Peeters S.H."/>
            <person name="Heuer A."/>
            <person name="Rast P."/>
            <person name="Oberbeckmann S."/>
            <person name="Bunk B."/>
            <person name="Jeske O."/>
            <person name="Meyerdierks A."/>
            <person name="Storesund J.E."/>
            <person name="Kallscheuer N."/>
            <person name="Luecker S."/>
            <person name="Lage O.M."/>
            <person name="Pohl T."/>
            <person name="Merkel B.J."/>
            <person name="Hornburger P."/>
            <person name="Mueller R.-W."/>
            <person name="Bruemmer F."/>
            <person name="Labrenz M."/>
            <person name="Spormann A.M."/>
            <person name="Op den Camp H."/>
            <person name="Overmann J."/>
            <person name="Amann R."/>
            <person name="Jetten M.S.M."/>
            <person name="Mascher T."/>
            <person name="Medema M.H."/>
            <person name="Devos D.P."/>
            <person name="Kaster A.-K."/>
            <person name="Ovreas L."/>
            <person name="Rohde M."/>
            <person name="Galperin M.Y."/>
            <person name="Jogler C."/>
        </authorList>
    </citation>
    <scope>NUCLEOTIDE SEQUENCE [LARGE SCALE GENOMIC DNA]</scope>
    <source>
        <strain evidence="5 6">EC9</strain>
    </source>
</reference>
<feature type="domain" description="DUF1549" evidence="2">
    <location>
        <begin position="232"/>
        <end position="434"/>
    </location>
</feature>
<dbReference type="KEGG" id="ruv:EC9_04870"/>
<gene>
    <name evidence="5" type="ORF">EC9_04870</name>
</gene>
<dbReference type="PANTHER" id="PTHR35889:SF3">
    <property type="entry name" value="F-BOX DOMAIN-CONTAINING PROTEIN"/>
    <property type="match status" value="1"/>
</dbReference>
<dbReference type="PANTHER" id="PTHR35889">
    <property type="entry name" value="CYCLOINULO-OLIGOSACCHARIDE FRUCTANOTRANSFERASE-RELATED"/>
    <property type="match status" value="1"/>
</dbReference>
<dbReference type="InterPro" id="IPR036909">
    <property type="entry name" value="Cyt_c-like_dom_sf"/>
</dbReference>
<dbReference type="Pfam" id="PF07635">
    <property type="entry name" value="PSCyt1"/>
    <property type="match status" value="1"/>
</dbReference>
<proteinExistence type="predicted"/>
<dbReference type="Proteomes" id="UP000319557">
    <property type="component" value="Chromosome"/>
</dbReference>
<dbReference type="AlphaFoldDB" id="A0A517LUM7"/>
<evidence type="ECO:0000313" key="5">
    <source>
        <dbReference type="EMBL" id="QDS86326.1"/>
    </source>
</evidence>
<evidence type="ECO:0000259" key="4">
    <source>
        <dbReference type="Pfam" id="PF07635"/>
    </source>
</evidence>
<dbReference type="Pfam" id="PF07583">
    <property type="entry name" value="PSCyt2"/>
    <property type="match status" value="1"/>
</dbReference>
<dbReference type="GO" id="GO:0009055">
    <property type="term" value="F:electron transfer activity"/>
    <property type="evidence" value="ECO:0007669"/>
    <property type="project" value="InterPro"/>
</dbReference>
<dbReference type="InterPro" id="IPR022655">
    <property type="entry name" value="DUF1553"/>
</dbReference>
<protein>
    <submittedName>
        <fullName evidence="5">Planctomycete cytochrome C</fullName>
    </submittedName>
</protein>
<accession>A0A517LUM7</accession>
<dbReference type="Pfam" id="PF07587">
    <property type="entry name" value="PSD1"/>
    <property type="match status" value="1"/>
</dbReference>
<dbReference type="SUPFAM" id="SSF46626">
    <property type="entry name" value="Cytochrome c"/>
    <property type="match status" value="1"/>
</dbReference>
<keyword evidence="6" id="KW-1185">Reference proteome</keyword>
<dbReference type="GO" id="GO:0020037">
    <property type="term" value="F:heme binding"/>
    <property type="evidence" value="ECO:0007669"/>
    <property type="project" value="InterPro"/>
</dbReference>
<evidence type="ECO:0000259" key="2">
    <source>
        <dbReference type="Pfam" id="PF07583"/>
    </source>
</evidence>
<organism evidence="5 6">
    <name type="scientific">Rosistilla ulvae</name>
    <dbReference type="NCBI Taxonomy" id="1930277"/>
    <lineage>
        <taxon>Bacteria</taxon>
        <taxon>Pseudomonadati</taxon>
        <taxon>Planctomycetota</taxon>
        <taxon>Planctomycetia</taxon>
        <taxon>Pirellulales</taxon>
        <taxon>Pirellulaceae</taxon>
        <taxon>Rosistilla</taxon>
    </lineage>
</organism>
<feature type="domain" description="DUF1553" evidence="3">
    <location>
        <begin position="733"/>
        <end position="978"/>
    </location>
</feature>
<feature type="domain" description="Cytochrome C Planctomycete-type" evidence="4">
    <location>
        <begin position="110"/>
        <end position="168"/>
    </location>
</feature>
<evidence type="ECO:0000259" key="3">
    <source>
        <dbReference type="Pfam" id="PF07587"/>
    </source>
</evidence>
<evidence type="ECO:0000256" key="1">
    <source>
        <dbReference type="SAM" id="MobiDB-lite"/>
    </source>
</evidence>
<sequence length="1194" mass="132528">MLGSALDTIMASESKKAERIRGPRLAAFVRHPAGENQMSLPPKSKRPQVLRCVTAAFAPRKINPSTGRAFDFFATTLLFVLAGTIATAEESPEAIEFFENKIRPLLVENCQSCHGRTTQWGGLRLDSRQALLQGGDSGAAVVAGAAGESELIRRIVSDDEFEKMPPPDSEKQLTAAAIADLKHWIDNGAAWPESDAPHDDMATIAATHWAFQPLASPTPPTPQNGDWGQTPADAFILHSLEQQGLSPSPPADRRTLIRRATFDLTGLPPTAEQVQQFVDDDNANAYPLLIDRLLDSPAYGEQWGRHWLDVARYSDTKGYVYGREEKFFVHASHYRDWVIRAFNEDLPYDRFLLLQLAADQAAPDDPAAAAAMGFLTLGRRFLGVQPDIIDDRIDVVTRGTMGLTVSCARCHDHKFDPIPTADYYSLYGVFQNCAEHVVALPRPRSNDASTELSDFEVELKKRQDALETGLAAARTEFAQLARKRIGEYLQAQFELDKYPEQSFGQILNKKDLLPSTVRRWQKYLQQPERQSDPIFLIWHQLAQLPDDRFADLSQAALAQLSQAPTAINPRVAVAFATAPKSKRELADRYAKIFTDVDQQWHSLAEEATPNDAKQTAATPPTRLPDPADERLRQVLYDEASPCIIPNLPIINIEFDVDTSTCVALWKLQGAVDKWIISNPSAAPYAVVLKDRSSLVQPRIFRRGNPVNLGDEVPRQFLGVVAPSDRTPFQHGSGRLELAQAIASADNPLTARVWVNRVWAHHFGQGIVPTTSDFGTRAEPPSHPELLDWLTLGFIESGWSTKWLHRQIMLSSTYRQRSTGPDSPSEYAAADTADPKNRLLWRMNARRLRFEELRDAQLAAAGTLDMQRGGKADELFAAAPSGSRRTIYTMIDRQSLPSVLQVFDFANPDLHTPRRSETTVPQQALFGLNHPFVADRAREIAAAAATSDSDAPVDRIRQMFAAILQRPPSESELTATLAFIRDEESEAIDEAAEQAKLAWTYGYGEIDPEAQRLLNFTPLPYFSGSAWQGSPKYPDGKIGWAQIDADGGHPGNDLKHAIIRRWTAPASGTYSIQSTIDHAATPGDGVRCWVLAGDKVLRRETLHNTSLDVDVPAVELEQGDSIDFVVDIYRVLNSDQHQWSQKITRVASADELPVNAAAPAGDSQRDFTGLHTRQLNRWEQLAQTLLLSNEFIFVD</sequence>